<reference evidence="1 2" key="1">
    <citation type="journal article" date="2024" name="Insects">
        <title>An Improved Chromosome-Level Genome Assembly of the Firefly Pyrocoelia pectoralis.</title>
        <authorList>
            <person name="Fu X."/>
            <person name="Meyer-Rochow V.B."/>
            <person name="Ballantyne L."/>
            <person name="Zhu X."/>
        </authorList>
    </citation>
    <scope>NUCLEOTIDE SEQUENCE [LARGE SCALE GENOMIC DNA]</scope>
    <source>
        <strain evidence="1">XCY_ONT2</strain>
    </source>
</reference>
<keyword evidence="2" id="KW-1185">Reference proteome</keyword>
<dbReference type="Proteomes" id="UP001329430">
    <property type="component" value="Chromosome 3"/>
</dbReference>
<dbReference type="EMBL" id="JAVRBK010000003">
    <property type="protein sequence ID" value="KAK5645964.1"/>
    <property type="molecule type" value="Genomic_DNA"/>
</dbReference>
<proteinExistence type="predicted"/>
<gene>
    <name evidence="1" type="ORF">RI129_004428</name>
</gene>
<dbReference type="AlphaFoldDB" id="A0AAN7VLH7"/>
<evidence type="ECO:0008006" key="3">
    <source>
        <dbReference type="Google" id="ProtNLM"/>
    </source>
</evidence>
<name>A0AAN7VLH7_9COLE</name>
<evidence type="ECO:0000313" key="2">
    <source>
        <dbReference type="Proteomes" id="UP001329430"/>
    </source>
</evidence>
<organism evidence="1 2">
    <name type="scientific">Pyrocoelia pectoralis</name>
    <dbReference type="NCBI Taxonomy" id="417401"/>
    <lineage>
        <taxon>Eukaryota</taxon>
        <taxon>Metazoa</taxon>
        <taxon>Ecdysozoa</taxon>
        <taxon>Arthropoda</taxon>
        <taxon>Hexapoda</taxon>
        <taxon>Insecta</taxon>
        <taxon>Pterygota</taxon>
        <taxon>Neoptera</taxon>
        <taxon>Endopterygota</taxon>
        <taxon>Coleoptera</taxon>
        <taxon>Polyphaga</taxon>
        <taxon>Elateriformia</taxon>
        <taxon>Elateroidea</taxon>
        <taxon>Lampyridae</taxon>
        <taxon>Lampyrinae</taxon>
        <taxon>Pyrocoelia</taxon>
    </lineage>
</organism>
<comment type="caution">
    <text evidence="1">The sequence shown here is derived from an EMBL/GenBank/DDBJ whole genome shotgun (WGS) entry which is preliminary data.</text>
</comment>
<sequence length="213" mass="25175">MFDSSLSSLSEDEAPLRRIRFIRDRNNPFENLDDHHFKLRFRFSKETVMELMHIIGPVIEPATKRNKAITALNQLLITLRFYATGSFQQTIGDLFRVSKPSVCKIRYIKMPTEQQVINDTVMDFFRIAAFPCVVGAIDCTYVRINSPGGNNAELFRNRKGFFSINAQVFLRIFFFGTVGRFRKRVRYCWFRQRARYCRFRQMEIKFEAHTDIV</sequence>
<evidence type="ECO:0000313" key="1">
    <source>
        <dbReference type="EMBL" id="KAK5645964.1"/>
    </source>
</evidence>
<protein>
    <recommendedName>
        <fullName evidence="3">Nuclease HARBI1</fullName>
    </recommendedName>
</protein>
<accession>A0AAN7VLH7</accession>